<evidence type="ECO:0000313" key="2">
    <source>
        <dbReference type="Proteomes" id="UP000076842"/>
    </source>
</evidence>
<dbReference type="Proteomes" id="UP000076842">
    <property type="component" value="Unassembled WGS sequence"/>
</dbReference>
<name>A0A165FCI2_9BASI</name>
<protein>
    <submittedName>
        <fullName evidence="1">Uncharacterized protein</fullName>
    </submittedName>
</protein>
<dbReference type="InParanoid" id="A0A165FCI2"/>
<evidence type="ECO:0000313" key="1">
    <source>
        <dbReference type="EMBL" id="KZT56549.1"/>
    </source>
</evidence>
<keyword evidence="2" id="KW-1185">Reference proteome</keyword>
<accession>A0A165FCI2</accession>
<reference evidence="1 2" key="1">
    <citation type="journal article" date="2016" name="Mol. Biol. Evol.">
        <title>Comparative Genomics of Early-Diverging Mushroom-Forming Fungi Provides Insights into the Origins of Lignocellulose Decay Capabilities.</title>
        <authorList>
            <person name="Nagy L.G."/>
            <person name="Riley R."/>
            <person name="Tritt A."/>
            <person name="Adam C."/>
            <person name="Daum C."/>
            <person name="Floudas D."/>
            <person name="Sun H."/>
            <person name="Yadav J.S."/>
            <person name="Pangilinan J."/>
            <person name="Larsson K.H."/>
            <person name="Matsuura K."/>
            <person name="Barry K."/>
            <person name="Labutti K."/>
            <person name="Kuo R."/>
            <person name="Ohm R.A."/>
            <person name="Bhattacharya S.S."/>
            <person name="Shirouzu T."/>
            <person name="Yoshinaga Y."/>
            <person name="Martin F.M."/>
            <person name="Grigoriev I.V."/>
            <person name="Hibbett D.S."/>
        </authorList>
    </citation>
    <scope>NUCLEOTIDE SEQUENCE [LARGE SCALE GENOMIC DNA]</scope>
    <source>
        <strain evidence="1 2">HHB12733</strain>
    </source>
</reference>
<dbReference type="AlphaFoldDB" id="A0A165FCI2"/>
<dbReference type="OrthoDB" id="3342432at2759"/>
<proteinExistence type="predicted"/>
<gene>
    <name evidence="1" type="ORF">CALCODRAFT_518089</name>
</gene>
<dbReference type="EMBL" id="KV423976">
    <property type="protein sequence ID" value="KZT56549.1"/>
    <property type="molecule type" value="Genomic_DNA"/>
</dbReference>
<sequence>MPQIGDYLAQLWSNGNALDEHAIEWDLQRGSVTCWVPSTPGAEFSLAVHFKKADKAVRIELLADGEVLDVRITEKGMKEAYITGNRLNKEEVRPFRFRNQSYDEFEEDDEPGRPPGGTITVELTFVDVIQHNQIQLDEPGFQAHGGAVGSVRIGAIVRRPRLEPRMSASFDFLPEWGDRPFATFHFKHRPRRWLEQKGLLRGRATASRSPARA</sequence>
<organism evidence="1 2">
    <name type="scientific">Calocera cornea HHB12733</name>
    <dbReference type="NCBI Taxonomy" id="1353952"/>
    <lineage>
        <taxon>Eukaryota</taxon>
        <taxon>Fungi</taxon>
        <taxon>Dikarya</taxon>
        <taxon>Basidiomycota</taxon>
        <taxon>Agaricomycotina</taxon>
        <taxon>Dacrymycetes</taxon>
        <taxon>Dacrymycetales</taxon>
        <taxon>Dacrymycetaceae</taxon>
        <taxon>Calocera</taxon>
    </lineage>
</organism>
<dbReference type="STRING" id="1353952.A0A165FCI2"/>